<proteinExistence type="predicted"/>
<dbReference type="CDD" id="cd00483">
    <property type="entry name" value="HPPK"/>
    <property type="match status" value="1"/>
</dbReference>
<comment type="catalytic activity">
    <reaction evidence="1">
        <text>6-hydroxymethyl-7,8-dihydropterin + ATP = (7,8-dihydropterin-6-yl)methyl diphosphate + AMP + H(+)</text>
        <dbReference type="Rhea" id="RHEA:11412"/>
        <dbReference type="ChEBI" id="CHEBI:15378"/>
        <dbReference type="ChEBI" id="CHEBI:30616"/>
        <dbReference type="ChEBI" id="CHEBI:44841"/>
        <dbReference type="ChEBI" id="CHEBI:72950"/>
        <dbReference type="ChEBI" id="CHEBI:456215"/>
        <dbReference type="EC" id="2.7.6.3"/>
    </reaction>
</comment>
<evidence type="ECO:0000256" key="6">
    <source>
        <dbReference type="ARBA" id="ARBA00022777"/>
    </source>
</evidence>
<evidence type="ECO:0000256" key="4">
    <source>
        <dbReference type="ARBA" id="ARBA00022679"/>
    </source>
</evidence>
<dbReference type="PANTHER" id="PTHR43071">
    <property type="entry name" value="2-AMINO-4-HYDROXY-6-HYDROXYMETHYLDIHYDROPTERIDINE PYROPHOSPHOKINASE"/>
    <property type="match status" value="1"/>
</dbReference>
<evidence type="ECO:0000259" key="9">
    <source>
        <dbReference type="PROSITE" id="PS00794"/>
    </source>
</evidence>
<organism evidence="10 11">
    <name type="scientific">Streptococcus hyointestinalis</name>
    <dbReference type="NCBI Taxonomy" id="1337"/>
    <lineage>
        <taxon>Bacteria</taxon>
        <taxon>Bacillati</taxon>
        <taxon>Bacillota</taxon>
        <taxon>Bacilli</taxon>
        <taxon>Lactobacillales</taxon>
        <taxon>Streptococcaceae</taxon>
        <taxon>Streptococcus</taxon>
    </lineage>
</organism>
<dbReference type="GO" id="GO:0003848">
    <property type="term" value="F:2-amino-4-hydroxy-6-hydroxymethyldihydropteridine diphosphokinase activity"/>
    <property type="evidence" value="ECO:0007669"/>
    <property type="project" value="UniProtKB-EC"/>
</dbReference>
<keyword evidence="11" id="KW-1185">Reference proteome</keyword>
<dbReference type="PANTHER" id="PTHR43071:SF1">
    <property type="entry name" value="2-AMINO-4-HYDROXY-6-HYDROXYMETHYLDIHYDROPTERIDINE PYROPHOSPHOKINASE"/>
    <property type="match status" value="1"/>
</dbReference>
<gene>
    <name evidence="10" type="primary">folK</name>
    <name evidence="10" type="ORF">NCTC12224_01274</name>
</gene>
<keyword evidence="5" id="KW-0547">Nucleotide-binding</keyword>
<dbReference type="PROSITE" id="PS00794">
    <property type="entry name" value="HPPK"/>
    <property type="match status" value="1"/>
</dbReference>
<dbReference type="GO" id="GO:0046656">
    <property type="term" value="P:folic acid biosynthetic process"/>
    <property type="evidence" value="ECO:0007669"/>
    <property type="project" value="UniProtKB-KW"/>
</dbReference>
<evidence type="ECO:0000256" key="1">
    <source>
        <dbReference type="ARBA" id="ARBA00000198"/>
    </source>
</evidence>
<evidence type="ECO:0000256" key="3">
    <source>
        <dbReference type="ARBA" id="ARBA00013253"/>
    </source>
</evidence>
<keyword evidence="6 10" id="KW-0418">Kinase</keyword>
<dbReference type="GO" id="GO:0046654">
    <property type="term" value="P:tetrahydrofolate biosynthetic process"/>
    <property type="evidence" value="ECO:0007669"/>
    <property type="project" value="UniProtKB-UniPathway"/>
</dbReference>
<evidence type="ECO:0000313" key="10">
    <source>
        <dbReference type="EMBL" id="SUN60995.1"/>
    </source>
</evidence>
<dbReference type="Pfam" id="PF01288">
    <property type="entry name" value="HPPK"/>
    <property type="match status" value="1"/>
</dbReference>
<keyword evidence="8" id="KW-0289">Folate biosynthesis</keyword>
<evidence type="ECO:0000256" key="2">
    <source>
        <dbReference type="ARBA" id="ARBA00005051"/>
    </source>
</evidence>
<accession>A0A380K7D8</accession>
<dbReference type="SUPFAM" id="SSF55083">
    <property type="entry name" value="6-hydroxymethyl-7,8-dihydropterin pyrophosphokinase, HPPK"/>
    <property type="match status" value="1"/>
</dbReference>
<reference evidence="10 11" key="1">
    <citation type="submission" date="2018-06" db="EMBL/GenBank/DDBJ databases">
        <authorList>
            <consortium name="Pathogen Informatics"/>
            <person name="Doyle S."/>
        </authorList>
    </citation>
    <scope>NUCLEOTIDE SEQUENCE [LARGE SCALE GENOMIC DNA]</scope>
    <source>
        <strain evidence="10 11">NCTC12224</strain>
    </source>
</reference>
<dbReference type="GO" id="GO:0016301">
    <property type="term" value="F:kinase activity"/>
    <property type="evidence" value="ECO:0007669"/>
    <property type="project" value="UniProtKB-KW"/>
</dbReference>
<sequence>MSKVYLSLGSNMGERKVYLEQAVRALSQLDNTELIAVSPIYETAAWGNTNQDDFLNLCCLLETTFLPEDLLEQTQAIESRLGRVRHEHWGPRTIDIDLLLYDDQTLKSAQLTLPHPYMRQRAFVLQPLLDIEPKLTLPNGNKLAEYLEQLDRSDIHYHSELSLS</sequence>
<keyword evidence="7" id="KW-0067">ATP-binding</keyword>
<dbReference type="InterPro" id="IPR000550">
    <property type="entry name" value="Hppk"/>
</dbReference>
<evidence type="ECO:0000313" key="11">
    <source>
        <dbReference type="Proteomes" id="UP000254924"/>
    </source>
</evidence>
<evidence type="ECO:0000256" key="5">
    <source>
        <dbReference type="ARBA" id="ARBA00022741"/>
    </source>
</evidence>
<comment type="pathway">
    <text evidence="2">Cofactor biosynthesis; tetrahydrofolate biosynthesis; 2-amino-4-hydroxy-6-hydroxymethyl-7,8-dihydropteridine diphosphate from 7,8-dihydroneopterin triphosphate: step 4/4.</text>
</comment>
<dbReference type="EMBL" id="UHFN01000007">
    <property type="protein sequence ID" value="SUN60995.1"/>
    <property type="molecule type" value="Genomic_DNA"/>
</dbReference>
<protein>
    <recommendedName>
        <fullName evidence="3">2-amino-4-hydroxy-6-hydroxymethyldihydropteridine diphosphokinase</fullName>
        <ecNumber evidence="3">2.7.6.3</ecNumber>
    </recommendedName>
</protein>
<dbReference type="AlphaFoldDB" id="A0A380K7D8"/>
<keyword evidence="4 10" id="KW-0808">Transferase</keyword>
<evidence type="ECO:0000256" key="7">
    <source>
        <dbReference type="ARBA" id="ARBA00022840"/>
    </source>
</evidence>
<dbReference type="GO" id="GO:0005524">
    <property type="term" value="F:ATP binding"/>
    <property type="evidence" value="ECO:0007669"/>
    <property type="project" value="UniProtKB-KW"/>
</dbReference>
<dbReference type="Proteomes" id="UP000254924">
    <property type="component" value="Unassembled WGS sequence"/>
</dbReference>
<dbReference type="InterPro" id="IPR035907">
    <property type="entry name" value="Hppk_sf"/>
</dbReference>
<dbReference type="NCBIfam" id="TIGR01498">
    <property type="entry name" value="folK"/>
    <property type="match status" value="1"/>
</dbReference>
<dbReference type="OrthoDB" id="9808041at2"/>
<evidence type="ECO:0000256" key="8">
    <source>
        <dbReference type="ARBA" id="ARBA00022909"/>
    </source>
</evidence>
<dbReference type="EC" id="2.7.6.3" evidence="3"/>
<dbReference type="UniPathway" id="UPA00077">
    <property type="reaction ID" value="UER00155"/>
</dbReference>
<dbReference type="Gene3D" id="3.30.70.560">
    <property type="entry name" value="7,8-Dihydro-6-hydroxymethylpterin-pyrophosphokinase HPPK"/>
    <property type="match status" value="1"/>
</dbReference>
<feature type="domain" description="7,8-dihydro-6-hydroxymethylpterin-pyrophosphokinase" evidence="9">
    <location>
        <begin position="88"/>
        <end position="99"/>
    </location>
</feature>
<name>A0A380K7D8_9STRE</name>